<gene>
    <name evidence="9" type="ORF">TrRE_jg3494</name>
</gene>
<evidence type="ECO:0000259" key="8">
    <source>
        <dbReference type="Pfam" id="PF18171"/>
    </source>
</evidence>
<comment type="subcellular location">
    <subcellularLocation>
        <location evidence="1">Membrane</location>
        <topology evidence="1">Multi-pass membrane protein</topology>
    </subcellularLocation>
</comment>
<evidence type="ECO:0000256" key="4">
    <source>
        <dbReference type="ARBA" id="ARBA00023136"/>
    </source>
</evidence>
<dbReference type="Gene3D" id="1.10.287.70">
    <property type="match status" value="1"/>
</dbReference>
<dbReference type="InterPro" id="IPR005821">
    <property type="entry name" value="Ion_trans_dom"/>
</dbReference>
<evidence type="ECO:0000256" key="5">
    <source>
        <dbReference type="SAM" id="MobiDB-lite"/>
    </source>
</evidence>
<feature type="transmembrane region" description="Helical" evidence="6">
    <location>
        <begin position="1183"/>
        <end position="1205"/>
    </location>
</feature>
<dbReference type="InterPro" id="IPR050927">
    <property type="entry name" value="TRPM"/>
</dbReference>
<feature type="domain" description="Ion transport" evidence="7">
    <location>
        <begin position="1064"/>
        <end position="1355"/>
    </location>
</feature>
<comment type="caution">
    <text evidence="9">The sequence shown here is derived from an EMBL/GenBank/DDBJ whole genome shotgun (WGS) entry which is preliminary data.</text>
</comment>
<protein>
    <recommendedName>
        <fullName evidence="11">Ion transport domain-containing protein</fullName>
    </recommendedName>
</protein>
<dbReference type="PANTHER" id="PTHR13800">
    <property type="entry name" value="TRANSIENT RECEPTOR POTENTIAL CATION CHANNEL, SUBFAMILY M, MEMBER 6"/>
    <property type="match status" value="1"/>
</dbReference>
<organism evidence="9 10">
    <name type="scientific">Triparma retinervis</name>
    <dbReference type="NCBI Taxonomy" id="2557542"/>
    <lineage>
        <taxon>Eukaryota</taxon>
        <taxon>Sar</taxon>
        <taxon>Stramenopiles</taxon>
        <taxon>Ochrophyta</taxon>
        <taxon>Bolidophyceae</taxon>
        <taxon>Parmales</taxon>
        <taxon>Triparmaceae</taxon>
        <taxon>Triparma</taxon>
    </lineage>
</organism>
<dbReference type="PANTHER" id="PTHR13800:SF12">
    <property type="entry name" value="TRANSIENT RECEPTOR POTENTIAL CATION CHANNEL SUBFAMILY M MEMBER-LIKE 2"/>
    <property type="match status" value="1"/>
</dbReference>
<feature type="transmembrane region" description="Helical" evidence="6">
    <location>
        <begin position="1062"/>
        <end position="1079"/>
    </location>
</feature>
<evidence type="ECO:0000313" key="10">
    <source>
        <dbReference type="Proteomes" id="UP001165082"/>
    </source>
</evidence>
<keyword evidence="4 6" id="KW-0472">Membrane</keyword>
<feature type="domain" description="LSDAT prokaryote" evidence="8">
    <location>
        <begin position="226"/>
        <end position="426"/>
    </location>
</feature>
<proteinExistence type="predicted"/>
<dbReference type="GO" id="GO:0005886">
    <property type="term" value="C:plasma membrane"/>
    <property type="evidence" value="ECO:0007669"/>
    <property type="project" value="TreeGrafter"/>
</dbReference>
<feature type="region of interest" description="Disordered" evidence="5">
    <location>
        <begin position="106"/>
        <end position="138"/>
    </location>
</feature>
<evidence type="ECO:0000256" key="3">
    <source>
        <dbReference type="ARBA" id="ARBA00022989"/>
    </source>
</evidence>
<dbReference type="EMBL" id="BRXZ01000213">
    <property type="protein sequence ID" value="GMI07513.1"/>
    <property type="molecule type" value="Genomic_DNA"/>
</dbReference>
<name>A0A9W7CKI9_9STRA</name>
<reference evidence="9" key="1">
    <citation type="submission" date="2022-07" db="EMBL/GenBank/DDBJ databases">
        <title>Genome analysis of Parmales, a sister group of diatoms, reveals the evolutionary specialization of diatoms from phago-mixotrophs to photoautotrophs.</title>
        <authorList>
            <person name="Ban H."/>
            <person name="Sato S."/>
            <person name="Yoshikawa S."/>
            <person name="Kazumasa Y."/>
            <person name="Nakamura Y."/>
            <person name="Ichinomiya M."/>
            <person name="Saitoh K."/>
            <person name="Sato N."/>
            <person name="Blanc-Mathieu R."/>
            <person name="Endo H."/>
            <person name="Kuwata A."/>
            <person name="Ogata H."/>
        </authorList>
    </citation>
    <scope>NUCLEOTIDE SEQUENCE</scope>
</reference>
<feature type="compositionally biased region" description="Basic residues" evidence="5">
    <location>
        <begin position="112"/>
        <end position="123"/>
    </location>
</feature>
<evidence type="ECO:0000256" key="2">
    <source>
        <dbReference type="ARBA" id="ARBA00022692"/>
    </source>
</evidence>
<keyword evidence="3 6" id="KW-1133">Transmembrane helix</keyword>
<dbReference type="GO" id="GO:0030001">
    <property type="term" value="P:metal ion transport"/>
    <property type="evidence" value="ECO:0007669"/>
    <property type="project" value="TreeGrafter"/>
</dbReference>
<sequence length="1491" mass="169871">MKEVLRKEKTAELGKDSSLLKDLHKKIESNPLHEHNVLPLLFGEPGFRFGTVTFQGYVKKKTKKEVEEASISPIFAIAHAKRKFERTIKDKGKRITMSLAMATSSMATLSKSKTKTKTKTKTKKEKEKQEKKGREGDLGGFDELTSKDAFASLEKAYSDISPDVDYSNLSEVREQRYMRVPNVTSVDRQHRQAITSGIYYHFLTIWKERPPGLLISVIGTSSHKLEMVPRFYNALSADLSLLINKTQAWVFSDGNNKGISHVMGDIRASQNLKAPFIGVVSAGHVKGNVSMNGGLAKYPTISCEAEERMKTKLDWNHSHYILVDEVDPNLATSQNWTPENSWQNSLDENRNLIQPDIGAEVETRMMIENAIRTLGEHRAVYIPSITIVCGGGKGALNHIYSSLADHKPVVVLKESGRVVDALIAYMARGGHITGETDLNKNGIPDDIEEMFCEAIYGSSTKELDELEEIDFSSLLRCAVDISKFAVKEHLFTVYDINSDVELFETCMVAIEGTDADKHMQILLASKWRHPILAEELLQKRPVDMVTANHSYTKDRLSWCDNMMKKYHSNGNQLSTMMDAYRCVLANSLSKGEKVQQITSFSDAIHHLKSEFSKDVGRGSFAKKAAMKRGGEAYIRFWVKMYSRTQDEVLAYSASRNDAKMVMTLQDYGFGNVILDALIRVEMHDLFERAAEVMSERRGELGVSKKDSDELFKYLKKEVSVEVKEMSRKQMESLVLSSFGEFDEEEKKEKVKTKTRPPSLITWDRVFFSVYSCIKDEVKKIEDIDNEEADKKLEELKGLLMSKVLIFTRLLPIHAMSKLSVHDIPDALVVKTAISFIHQYMANQEERLKWVRGEEDESEKMKSAYPFKLHPIHRIWWSLLSMRADLTREIMSTYSNVPAAIMLLSRSGFTEMCVNKKSMKKSSARIYGKIFFDLSNDLSQRLFRRLGDINEVSDKFNNEILPKFVPGLIGPEGLLYGYPKTPNEALLECLLFAGLPRGRRGEILIDTLNQLSDSGSLHSPIGSLDFLDAMKNAPKASQQSEILDNIIDFIWFSRYYACWKFEFVLFLFYFFMNMIMLTGGTMTQVDMQTQKVSQYVIWPVIAINSWFLVKELVQMSLRHDEEAIKYGSVLKPFVTFWKYLGDETNAIDITAIVLGFVFPVAWIRDSKNVYSPSDFDSVEDKRDYALTRAVSTLVIFLNLLRLLLTYSKGSEELSWLVKVISNSTRDMRWFLTIIIMVIISAAVIFRLVIQDTELDCGLVPVEEKEMTGWSDIVADCDPAPFGTIRSSFISTFQLVFMGAYEEELFVKLHDKEGGGEIYYWVAWWWFVVIVLVIVVVSLNAMIALLGNSFQQIKDDETAQKRMDRLELIVEYNQLDHACDVLRSMEMRRENNQAVYQHLHDESQLIGFISDVLLQRDALDGFKDFDIKEEFKIVKTMIAEMSEEIEEVEDTVARGVGGAGDRGGHYEKKELQKLVTSKKQMGGMRRGSSYVSR</sequence>
<accession>A0A9W7CKI9</accession>
<dbReference type="GO" id="GO:0005261">
    <property type="term" value="F:monoatomic cation channel activity"/>
    <property type="evidence" value="ECO:0007669"/>
    <property type="project" value="TreeGrafter"/>
</dbReference>
<dbReference type="Pfam" id="PF00520">
    <property type="entry name" value="Ion_trans"/>
    <property type="match status" value="1"/>
</dbReference>
<keyword evidence="10" id="KW-1185">Reference proteome</keyword>
<feature type="transmembrane region" description="Helical" evidence="6">
    <location>
        <begin position="1316"/>
        <end position="1344"/>
    </location>
</feature>
<keyword evidence="2 6" id="KW-0812">Transmembrane</keyword>
<dbReference type="Pfam" id="PF18171">
    <property type="entry name" value="LSDAT_prok"/>
    <property type="match status" value="1"/>
</dbReference>
<dbReference type="OrthoDB" id="310870at2759"/>
<evidence type="ECO:0000256" key="6">
    <source>
        <dbReference type="SAM" id="Phobius"/>
    </source>
</evidence>
<feature type="transmembrane region" description="Helical" evidence="6">
    <location>
        <begin position="1226"/>
        <end position="1248"/>
    </location>
</feature>
<dbReference type="Proteomes" id="UP001165082">
    <property type="component" value="Unassembled WGS sequence"/>
</dbReference>
<evidence type="ECO:0000256" key="1">
    <source>
        <dbReference type="ARBA" id="ARBA00004141"/>
    </source>
</evidence>
<evidence type="ECO:0000313" key="9">
    <source>
        <dbReference type="EMBL" id="GMI07513.1"/>
    </source>
</evidence>
<evidence type="ECO:0008006" key="11">
    <source>
        <dbReference type="Google" id="ProtNLM"/>
    </source>
</evidence>
<evidence type="ECO:0000259" key="7">
    <source>
        <dbReference type="Pfam" id="PF00520"/>
    </source>
</evidence>
<feature type="compositionally biased region" description="Basic and acidic residues" evidence="5">
    <location>
        <begin position="124"/>
        <end position="137"/>
    </location>
</feature>
<feature type="transmembrane region" description="Helical" evidence="6">
    <location>
        <begin position="1145"/>
        <end position="1163"/>
    </location>
</feature>
<dbReference type="InterPro" id="IPR041482">
    <property type="entry name" value="LSDAT_prok"/>
</dbReference>